<gene>
    <name evidence="1" type="ORF">Taro_036236</name>
</gene>
<dbReference type="AlphaFoldDB" id="A0A843WL19"/>
<sequence length="86" mass="9474">MLFMNAIGTSGEVSLANAWLLPHLMKLDAWRIYICCSSRQLLPHMARGRCENWVPGKKDSSQVTAAATKPKGQKSVDLGNAYVVIK</sequence>
<reference evidence="1" key="1">
    <citation type="submission" date="2017-07" db="EMBL/GenBank/DDBJ databases">
        <title>Taro Niue Genome Assembly and Annotation.</title>
        <authorList>
            <person name="Atibalentja N."/>
            <person name="Keating K."/>
            <person name="Fields C.J."/>
        </authorList>
    </citation>
    <scope>NUCLEOTIDE SEQUENCE</scope>
    <source>
        <strain evidence="1">Niue_2</strain>
        <tissue evidence="1">Leaf</tissue>
    </source>
</reference>
<keyword evidence="2" id="KW-1185">Reference proteome</keyword>
<accession>A0A843WL19</accession>
<name>A0A843WL19_COLES</name>
<proteinExistence type="predicted"/>
<protein>
    <submittedName>
        <fullName evidence="1">Uncharacterized protein</fullName>
    </submittedName>
</protein>
<dbReference type="EMBL" id="NMUH01003037">
    <property type="protein sequence ID" value="MQM03450.1"/>
    <property type="molecule type" value="Genomic_DNA"/>
</dbReference>
<evidence type="ECO:0000313" key="1">
    <source>
        <dbReference type="EMBL" id="MQM03450.1"/>
    </source>
</evidence>
<organism evidence="1 2">
    <name type="scientific">Colocasia esculenta</name>
    <name type="common">Wild taro</name>
    <name type="synonym">Arum esculentum</name>
    <dbReference type="NCBI Taxonomy" id="4460"/>
    <lineage>
        <taxon>Eukaryota</taxon>
        <taxon>Viridiplantae</taxon>
        <taxon>Streptophyta</taxon>
        <taxon>Embryophyta</taxon>
        <taxon>Tracheophyta</taxon>
        <taxon>Spermatophyta</taxon>
        <taxon>Magnoliopsida</taxon>
        <taxon>Liliopsida</taxon>
        <taxon>Araceae</taxon>
        <taxon>Aroideae</taxon>
        <taxon>Colocasieae</taxon>
        <taxon>Colocasia</taxon>
    </lineage>
</organism>
<dbReference type="Proteomes" id="UP000652761">
    <property type="component" value="Unassembled WGS sequence"/>
</dbReference>
<evidence type="ECO:0000313" key="2">
    <source>
        <dbReference type="Proteomes" id="UP000652761"/>
    </source>
</evidence>
<comment type="caution">
    <text evidence="1">The sequence shown here is derived from an EMBL/GenBank/DDBJ whole genome shotgun (WGS) entry which is preliminary data.</text>
</comment>